<keyword evidence="10 13" id="KW-0030">Aminoacyl-tRNA synthetase</keyword>
<evidence type="ECO:0000256" key="7">
    <source>
        <dbReference type="ARBA" id="ARBA00022741"/>
    </source>
</evidence>
<dbReference type="Pfam" id="PF03129">
    <property type="entry name" value="HGTP_anticodon"/>
    <property type="match status" value="1"/>
</dbReference>
<evidence type="ECO:0000256" key="4">
    <source>
        <dbReference type="ARBA" id="ARBA00011738"/>
    </source>
</evidence>
<dbReference type="GO" id="GO:0005524">
    <property type="term" value="F:ATP binding"/>
    <property type="evidence" value="ECO:0007669"/>
    <property type="project" value="UniProtKB-UniRule"/>
</dbReference>
<organism evidence="16">
    <name type="scientific">uncultured Thermomicrobiales bacterium</name>
    <dbReference type="NCBI Taxonomy" id="1645740"/>
    <lineage>
        <taxon>Bacteria</taxon>
        <taxon>Pseudomonadati</taxon>
        <taxon>Thermomicrobiota</taxon>
        <taxon>Thermomicrobia</taxon>
        <taxon>Thermomicrobiales</taxon>
        <taxon>environmental samples</taxon>
    </lineage>
</organism>
<comment type="subunit">
    <text evidence="4 13">Homodimer.</text>
</comment>
<keyword evidence="9 13" id="KW-0648">Protein biosynthesis</keyword>
<keyword evidence="6 13" id="KW-0436">Ligase</keyword>
<comment type="similarity">
    <text evidence="3">Belongs to the class-II aminoacyl-tRNA synthetase family. HisZ subfamily.</text>
</comment>
<dbReference type="PANTHER" id="PTHR11476">
    <property type="entry name" value="HISTIDYL-TRNA SYNTHETASE"/>
    <property type="match status" value="1"/>
</dbReference>
<keyword evidence="5 13" id="KW-0963">Cytoplasm</keyword>
<accession>A0A6J4UHR6</accession>
<evidence type="ECO:0000256" key="14">
    <source>
        <dbReference type="PIRSR" id="PIRSR001549-1"/>
    </source>
</evidence>
<sequence length="460" mass="49008">METVGDPTMKAAGRREPRVLSGFRDFLPEQMLLRQRIVGVIRAVFERHGFEPLDTPALELIEVLTGKAGENEKLMYRFTDGGGREVGLRYDLTVPLARVVAMHQNDLVFPFKRYHIAPVWRAERAQRGRFREFWQCDADIAGSASMLADAEVVAVMAEALAAVGLPRCTIRINHRQLLAALARAAGVDAAGAGTVFRAIDKLDKIGPDGVARELEDSGITAGATGRILAMVTEEGDPAARLASLRSGLDQDAEAMAAIDQLGELFGHLPAFGVADEVVRFDLSLARGLDYYTGPVFEAVVEEPKVGSVAGAGRYDGLIGTFLGRSVPATGISLGLERIIEVVKEFDLLPGATSTTDVFVAVTRDTVADAAQIAARLRDQRLRVDLGLQPARSLGDQAKYAARKGIPVAVLMSPADVGAGTAVVRALHTGAQTTVLLDDLGRAVHEALRADDAAGPALSDA</sequence>
<evidence type="ECO:0000259" key="15">
    <source>
        <dbReference type="PROSITE" id="PS50862"/>
    </source>
</evidence>
<dbReference type="EMBL" id="CADCWE010000175">
    <property type="protein sequence ID" value="CAA9548231.1"/>
    <property type="molecule type" value="Genomic_DNA"/>
</dbReference>
<protein>
    <recommendedName>
        <fullName evidence="13">Histidine--tRNA ligase</fullName>
        <ecNumber evidence="13">6.1.1.21</ecNumber>
    </recommendedName>
    <alternativeName>
        <fullName evidence="13">Histidyl-tRNA synthetase</fullName>
        <shortName evidence="13">HisRS</shortName>
    </alternativeName>
</protein>
<evidence type="ECO:0000256" key="1">
    <source>
        <dbReference type="ARBA" id="ARBA00004496"/>
    </source>
</evidence>
<dbReference type="InterPro" id="IPR004516">
    <property type="entry name" value="HisRS/HisZ"/>
</dbReference>
<feature type="binding site" evidence="14">
    <location>
        <position position="139"/>
    </location>
    <ligand>
        <name>L-histidine</name>
        <dbReference type="ChEBI" id="CHEBI:57595"/>
    </ligand>
</feature>
<dbReference type="PIRSF" id="PIRSF001549">
    <property type="entry name" value="His-tRNA_synth"/>
    <property type="match status" value="1"/>
</dbReference>
<evidence type="ECO:0000256" key="13">
    <source>
        <dbReference type="HAMAP-Rule" id="MF_00127"/>
    </source>
</evidence>
<reference evidence="16" key="1">
    <citation type="submission" date="2020-02" db="EMBL/GenBank/DDBJ databases">
        <authorList>
            <person name="Meier V. D."/>
        </authorList>
    </citation>
    <scope>NUCLEOTIDE SEQUENCE</scope>
    <source>
        <strain evidence="16">AVDCRST_MAG73</strain>
    </source>
</reference>
<keyword evidence="7 13" id="KW-0547">Nucleotide-binding</keyword>
<dbReference type="SUPFAM" id="SSF52954">
    <property type="entry name" value="Class II aaRS ABD-related"/>
    <property type="match status" value="1"/>
</dbReference>
<feature type="binding site" evidence="14">
    <location>
        <position position="135"/>
    </location>
    <ligand>
        <name>L-histidine</name>
        <dbReference type="ChEBI" id="CHEBI:57595"/>
    </ligand>
</feature>
<dbReference type="NCBIfam" id="TIGR00442">
    <property type="entry name" value="hisS"/>
    <property type="match status" value="1"/>
</dbReference>
<dbReference type="HAMAP" id="MF_00125">
    <property type="entry name" value="HisZ"/>
    <property type="match status" value="1"/>
</dbReference>
<dbReference type="InterPro" id="IPR041715">
    <property type="entry name" value="HisRS-like_core"/>
</dbReference>
<feature type="binding site" evidence="14">
    <location>
        <begin position="91"/>
        <end position="93"/>
    </location>
    <ligand>
        <name>L-histidine</name>
        <dbReference type="ChEBI" id="CHEBI:57595"/>
    </ligand>
</feature>
<dbReference type="Pfam" id="PF13393">
    <property type="entry name" value="tRNA-synt_His"/>
    <property type="match status" value="1"/>
</dbReference>
<keyword evidence="8 13" id="KW-0067">ATP-binding</keyword>
<dbReference type="InterPro" id="IPR036621">
    <property type="entry name" value="Anticodon-bd_dom_sf"/>
</dbReference>
<dbReference type="EC" id="6.1.1.21" evidence="13"/>
<feature type="binding site" evidence="14">
    <location>
        <begin position="290"/>
        <end position="291"/>
    </location>
    <ligand>
        <name>L-histidine</name>
        <dbReference type="ChEBI" id="CHEBI:57595"/>
    </ligand>
</feature>
<dbReference type="Gene3D" id="3.30.930.10">
    <property type="entry name" value="Bira Bifunctional Protein, Domain 2"/>
    <property type="match status" value="1"/>
</dbReference>
<comment type="subcellular location">
    <subcellularLocation>
        <location evidence="1 13">Cytoplasm</location>
    </subcellularLocation>
</comment>
<name>A0A6J4UHR6_9BACT</name>
<comment type="catalytic activity">
    <reaction evidence="12 13">
        <text>tRNA(His) + L-histidine + ATP = L-histidyl-tRNA(His) + AMP + diphosphate + H(+)</text>
        <dbReference type="Rhea" id="RHEA:17313"/>
        <dbReference type="Rhea" id="RHEA-COMP:9665"/>
        <dbReference type="Rhea" id="RHEA-COMP:9689"/>
        <dbReference type="ChEBI" id="CHEBI:15378"/>
        <dbReference type="ChEBI" id="CHEBI:30616"/>
        <dbReference type="ChEBI" id="CHEBI:33019"/>
        <dbReference type="ChEBI" id="CHEBI:57595"/>
        <dbReference type="ChEBI" id="CHEBI:78442"/>
        <dbReference type="ChEBI" id="CHEBI:78527"/>
        <dbReference type="ChEBI" id="CHEBI:456215"/>
        <dbReference type="EC" id="6.1.1.21"/>
    </reaction>
</comment>
<dbReference type="PROSITE" id="PS50862">
    <property type="entry name" value="AA_TRNA_LIGASE_II"/>
    <property type="match status" value="1"/>
</dbReference>
<dbReference type="GO" id="GO:0004821">
    <property type="term" value="F:histidine-tRNA ligase activity"/>
    <property type="evidence" value="ECO:0007669"/>
    <property type="project" value="UniProtKB-UniRule"/>
</dbReference>
<evidence type="ECO:0000256" key="10">
    <source>
        <dbReference type="ARBA" id="ARBA00023146"/>
    </source>
</evidence>
<evidence type="ECO:0000256" key="11">
    <source>
        <dbReference type="ARBA" id="ARBA00025246"/>
    </source>
</evidence>
<dbReference type="InterPro" id="IPR006195">
    <property type="entry name" value="aa-tRNA-synth_II"/>
</dbReference>
<dbReference type="GO" id="GO:0005737">
    <property type="term" value="C:cytoplasm"/>
    <property type="evidence" value="ECO:0007669"/>
    <property type="project" value="UniProtKB-SubCell"/>
</dbReference>
<evidence type="ECO:0000256" key="2">
    <source>
        <dbReference type="ARBA" id="ARBA00004667"/>
    </source>
</evidence>
<dbReference type="GO" id="GO:0006427">
    <property type="term" value="P:histidyl-tRNA aminoacylation"/>
    <property type="evidence" value="ECO:0007669"/>
    <property type="project" value="UniProtKB-UniRule"/>
</dbReference>
<evidence type="ECO:0000256" key="6">
    <source>
        <dbReference type="ARBA" id="ARBA00022598"/>
    </source>
</evidence>
<dbReference type="GO" id="GO:0000105">
    <property type="term" value="P:L-histidine biosynthetic process"/>
    <property type="evidence" value="ECO:0007669"/>
    <property type="project" value="UniProtKB-UniPathway"/>
</dbReference>
<gene>
    <name evidence="13" type="primary">hisS</name>
    <name evidence="16" type="ORF">AVDCRST_MAG73-2622</name>
</gene>
<dbReference type="CDD" id="cd00773">
    <property type="entry name" value="HisRS-like_core"/>
    <property type="match status" value="1"/>
</dbReference>
<dbReference type="InterPro" id="IPR004517">
    <property type="entry name" value="HisZ"/>
</dbReference>
<dbReference type="UniPathway" id="UPA00031">
    <property type="reaction ID" value="UER00006"/>
</dbReference>
<dbReference type="SUPFAM" id="SSF55681">
    <property type="entry name" value="Class II aaRS and biotin synthetases"/>
    <property type="match status" value="1"/>
</dbReference>
<dbReference type="AlphaFoldDB" id="A0A6J4UHR6"/>
<proteinExistence type="inferred from homology"/>
<evidence type="ECO:0000256" key="3">
    <source>
        <dbReference type="ARBA" id="ARBA00005539"/>
    </source>
</evidence>
<feature type="binding site" evidence="14">
    <location>
        <position position="121"/>
    </location>
    <ligand>
        <name>L-histidine</name>
        <dbReference type="ChEBI" id="CHEBI:57595"/>
    </ligand>
</feature>
<dbReference type="Gene3D" id="3.40.50.800">
    <property type="entry name" value="Anticodon-binding domain"/>
    <property type="match status" value="1"/>
</dbReference>
<dbReference type="PANTHER" id="PTHR11476:SF7">
    <property type="entry name" value="HISTIDINE--TRNA LIGASE"/>
    <property type="match status" value="1"/>
</dbReference>
<evidence type="ECO:0000256" key="9">
    <source>
        <dbReference type="ARBA" id="ARBA00022917"/>
    </source>
</evidence>
<evidence type="ECO:0000256" key="8">
    <source>
        <dbReference type="ARBA" id="ARBA00022840"/>
    </source>
</evidence>
<dbReference type="InterPro" id="IPR045864">
    <property type="entry name" value="aa-tRNA-synth_II/BPL/LPL"/>
</dbReference>
<dbReference type="HAMAP" id="MF_00127">
    <property type="entry name" value="His_tRNA_synth"/>
    <property type="match status" value="1"/>
</dbReference>
<dbReference type="InterPro" id="IPR004154">
    <property type="entry name" value="Anticodon-bd"/>
</dbReference>
<evidence type="ECO:0000256" key="5">
    <source>
        <dbReference type="ARBA" id="ARBA00022490"/>
    </source>
</evidence>
<evidence type="ECO:0000256" key="12">
    <source>
        <dbReference type="ARBA" id="ARBA00047639"/>
    </source>
</evidence>
<feature type="binding site" evidence="14">
    <location>
        <position position="286"/>
    </location>
    <ligand>
        <name>L-histidine</name>
        <dbReference type="ChEBI" id="CHEBI:57595"/>
    </ligand>
</feature>
<comment type="function">
    <text evidence="11">Required for the first step of histidine biosynthesis. May allow the feedback regulation of ATP phosphoribosyltransferase activity by histidine.</text>
</comment>
<feature type="domain" description="Aminoacyl-transfer RNA synthetases class-II family profile" evidence="15">
    <location>
        <begin position="15"/>
        <end position="339"/>
    </location>
</feature>
<evidence type="ECO:0000313" key="16">
    <source>
        <dbReference type="EMBL" id="CAA9548231.1"/>
    </source>
</evidence>
<dbReference type="InterPro" id="IPR015807">
    <property type="entry name" value="His-tRNA-ligase"/>
</dbReference>
<comment type="pathway">
    <text evidence="2">Amino-acid biosynthesis; L-histidine biosynthesis; L-histidine from 5-phospho-alpha-D-ribose 1-diphosphate: step 1/9.</text>
</comment>